<dbReference type="Pfam" id="PF04828">
    <property type="entry name" value="GFA"/>
    <property type="match status" value="2"/>
</dbReference>
<dbReference type="InterPro" id="IPR052355">
    <property type="entry name" value="CENP-V-like"/>
</dbReference>
<dbReference type="OrthoDB" id="2993351at2759"/>
<accession>A0A4Q4SYV9</accession>
<dbReference type="PANTHER" id="PTHR28620:SF1">
    <property type="entry name" value="CENP-V_GFA DOMAIN-CONTAINING PROTEIN"/>
    <property type="match status" value="1"/>
</dbReference>
<keyword evidence="3" id="KW-0862">Zinc</keyword>
<keyword evidence="2" id="KW-0479">Metal-binding</keyword>
<evidence type="ECO:0000259" key="4">
    <source>
        <dbReference type="PROSITE" id="PS51891"/>
    </source>
</evidence>
<dbReference type="PANTHER" id="PTHR28620">
    <property type="entry name" value="CENTROMERE PROTEIN V"/>
    <property type="match status" value="1"/>
</dbReference>
<keyword evidence="6" id="KW-1185">Reference proteome</keyword>
<evidence type="ECO:0000313" key="6">
    <source>
        <dbReference type="Proteomes" id="UP000293360"/>
    </source>
</evidence>
<gene>
    <name evidence="5" type="ORF">DL764_009066</name>
</gene>
<feature type="domain" description="CENP-V/GFA" evidence="4">
    <location>
        <begin position="14"/>
        <end position="129"/>
    </location>
</feature>
<feature type="domain" description="CENP-V/GFA" evidence="4">
    <location>
        <begin position="164"/>
        <end position="294"/>
    </location>
</feature>
<dbReference type="EMBL" id="QJNU01000793">
    <property type="protein sequence ID" value="RYO86021.1"/>
    <property type="molecule type" value="Genomic_DNA"/>
</dbReference>
<evidence type="ECO:0000256" key="1">
    <source>
        <dbReference type="ARBA" id="ARBA00005495"/>
    </source>
</evidence>
<dbReference type="InterPro" id="IPR011057">
    <property type="entry name" value="Mss4-like_sf"/>
</dbReference>
<dbReference type="GO" id="GO:0016846">
    <property type="term" value="F:carbon-sulfur lyase activity"/>
    <property type="evidence" value="ECO:0007669"/>
    <property type="project" value="InterPro"/>
</dbReference>
<evidence type="ECO:0000313" key="5">
    <source>
        <dbReference type="EMBL" id="RYO86021.1"/>
    </source>
</evidence>
<reference evidence="5 6" key="1">
    <citation type="submission" date="2018-06" db="EMBL/GenBank/DDBJ databases">
        <title>Complete Genomes of Monosporascus.</title>
        <authorList>
            <person name="Robinson A.J."/>
            <person name="Natvig D.O."/>
        </authorList>
    </citation>
    <scope>NUCLEOTIDE SEQUENCE [LARGE SCALE GENOMIC DNA]</scope>
    <source>
        <strain evidence="5 6">CBS 110550</strain>
    </source>
</reference>
<evidence type="ECO:0000256" key="2">
    <source>
        <dbReference type="ARBA" id="ARBA00022723"/>
    </source>
</evidence>
<proteinExistence type="inferred from homology"/>
<dbReference type="SUPFAM" id="SSF51316">
    <property type="entry name" value="Mss4-like"/>
    <property type="match status" value="2"/>
</dbReference>
<dbReference type="Gene3D" id="2.170.150.70">
    <property type="match status" value="2"/>
</dbReference>
<dbReference type="GO" id="GO:0046872">
    <property type="term" value="F:metal ion binding"/>
    <property type="evidence" value="ECO:0007669"/>
    <property type="project" value="UniProtKB-KW"/>
</dbReference>
<dbReference type="PROSITE" id="PS51891">
    <property type="entry name" value="CENP_V_GFA"/>
    <property type="match status" value="2"/>
</dbReference>
<dbReference type="STRING" id="155417.A0A4Q4SYV9"/>
<comment type="similarity">
    <text evidence="1">Belongs to the Gfa family.</text>
</comment>
<organism evidence="5 6">
    <name type="scientific">Monosporascus ibericus</name>
    <dbReference type="NCBI Taxonomy" id="155417"/>
    <lineage>
        <taxon>Eukaryota</taxon>
        <taxon>Fungi</taxon>
        <taxon>Dikarya</taxon>
        <taxon>Ascomycota</taxon>
        <taxon>Pezizomycotina</taxon>
        <taxon>Sordariomycetes</taxon>
        <taxon>Xylariomycetidae</taxon>
        <taxon>Xylariales</taxon>
        <taxon>Xylariales incertae sedis</taxon>
        <taxon>Monosporascus</taxon>
    </lineage>
</organism>
<protein>
    <recommendedName>
        <fullName evidence="4">CENP-V/GFA domain-containing protein</fullName>
    </recommendedName>
</protein>
<dbReference type="AlphaFoldDB" id="A0A4Q4SYV9"/>
<comment type="caution">
    <text evidence="5">The sequence shown here is derived from an EMBL/GenBank/DDBJ whole genome shotgun (WGS) entry which is preliminary data.</text>
</comment>
<name>A0A4Q4SYV9_9PEZI</name>
<dbReference type="Proteomes" id="UP000293360">
    <property type="component" value="Unassembled WGS sequence"/>
</dbReference>
<dbReference type="InterPro" id="IPR006913">
    <property type="entry name" value="CENP-V/GFA"/>
</dbReference>
<sequence>MAPEQPSETRLKTYRGSCHCGAYIFDAKLPEASSINASECNCSICCRMASVWKFPLRSSDIAFVKGDPATLTCYAFGNKAFTYKFCPKCGISLLVAGYVQPPKEGEEREPEIALSMRAIQQGQGLDIWKMDLGSMDGASFAPVYEPPAYTGPEPKAEVEGGKVYTGSCHCGAVRVAVKTKPLDKTYEGPIYECNCSICRRQGCLWIYPNKEQVEIQGEENLGTYTFGTHACGKTFCKTCGVPVHNQIYTLTEEQLGKFSEDVRNFISGAAHLKPINIRLLNGINTKELNVSRVDGYSRPPVFVEPQP</sequence>
<evidence type="ECO:0000256" key="3">
    <source>
        <dbReference type="ARBA" id="ARBA00022833"/>
    </source>
</evidence>